<feature type="transmembrane region" description="Helical" evidence="1">
    <location>
        <begin position="12"/>
        <end position="30"/>
    </location>
</feature>
<feature type="transmembrane region" description="Helical" evidence="1">
    <location>
        <begin position="924"/>
        <end position="944"/>
    </location>
</feature>
<feature type="transmembrane region" description="Helical" evidence="1">
    <location>
        <begin position="821"/>
        <end position="842"/>
    </location>
</feature>
<dbReference type="SUPFAM" id="SSF82866">
    <property type="entry name" value="Multidrug efflux transporter AcrB transmembrane domain"/>
    <property type="match status" value="2"/>
</dbReference>
<dbReference type="Gene3D" id="3.30.70.1440">
    <property type="entry name" value="Multidrug efflux transporter AcrB pore domain"/>
    <property type="match status" value="1"/>
</dbReference>
<reference evidence="3" key="1">
    <citation type="submission" date="2009-12" db="EMBL/GenBank/DDBJ databases">
        <title>Complete sequence of Treponema azotonutricium strain ZAS-9.</title>
        <authorList>
            <person name="Tetu S.G."/>
            <person name="Matson E."/>
            <person name="Ren Q."/>
            <person name="Seshadri R."/>
            <person name="Elbourne L."/>
            <person name="Hassan K.A."/>
            <person name="Durkin A."/>
            <person name="Radune D."/>
            <person name="Mohamoud Y."/>
            <person name="Shay R."/>
            <person name="Jin S."/>
            <person name="Zhang X."/>
            <person name="Lucey K."/>
            <person name="Ballor N.R."/>
            <person name="Ottesen E."/>
            <person name="Rosenthal R."/>
            <person name="Allen A."/>
            <person name="Leadbetter J.R."/>
            <person name="Paulsen I.T."/>
        </authorList>
    </citation>
    <scope>NUCLEOTIDE SEQUENCE [LARGE SCALE GENOMIC DNA]</scope>
    <source>
        <strain evidence="3">ATCC BAA-888 / DSM 13862 / ZAS-9</strain>
    </source>
</reference>
<dbReference type="Gene3D" id="3.30.70.1430">
    <property type="entry name" value="Multidrug efflux transporter AcrB pore domain"/>
    <property type="match status" value="2"/>
</dbReference>
<feature type="transmembrane region" description="Helical" evidence="1">
    <location>
        <begin position="518"/>
        <end position="540"/>
    </location>
</feature>
<dbReference type="InParanoid" id="F5Y6N5"/>
<evidence type="ECO:0000256" key="1">
    <source>
        <dbReference type="SAM" id="Phobius"/>
    </source>
</evidence>
<dbReference type="Proteomes" id="UP000009222">
    <property type="component" value="Chromosome"/>
</dbReference>
<dbReference type="InterPro" id="IPR001036">
    <property type="entry name" value="Acrflvin-R"/>
</dbReference>
<feature type="transmembrane region" description="Helical" evidence="1">
    <location>
        <begin position="385"/>
        <end position="407"/>
    </location>
</feature>
<protein>
    <submittedName>
        <fullName evidence="2">Putative membrane protein</fullName>
    </submittedName>
</protein>
<gene>
    <name evidence="2" type="ordered locus">TREAZ_1235</name>
</gene>
<dbReference type="SUPFAM" id="SSF82693">
    <property type="entry name" value="Multidrug efflux transporter AcrB pore domain, PN1, PN2, PC1 and PC2 subdomains"/>
    <property type="match status" value="2"/>
</dbReference>
<dbReference type="AlphaFoldDB" id="F5Y6N5"/>
<feature type="transmembrane region" description="Helical" evidence="1">
    <location>
        <begin position="877"/>
        <end position="899"/>
    </location>
</feature>
<keyword evidence="1" id="KW-1133">Transmembrane helix</keyword>
<feature type="transmembrane region" description="Helical" evidence="1">
    <location>
        <begin position="849"/>
        <end position="871"/>
    </location>
</feature>
<evidence type="ECO:0000313" key="3">
    <source>
        <dbReference type="Proteomes" id="UP000009222"/>
    </source>
</evidence>
<dbReference type="PANTHER" id="PTHR32063:SF0">
    <property type="entry name" value="SWARMING MOTILITY PROTEIN SWRC"/>
    <property type="match status" value="1"/>
</dbReference>
<dbReference type="PRINTS" id="PR00702">
    <property type="entry name" value="ACRIFLAVINRP"/>
</dbReference>
<keyword evidence="1" id="KW-0812">Transmembrane</keyword>
<accession>F5Y6N5</accession>
<reference evidence="2 3" key="2">
    <citation type="journal article" date="2011" name="ISME J.">
        <title>RNA-seq reveals cooperative metabolic interactions between two termite-gut spirochete species in co-culture.</title>
        <authorList>
            <person name="Rosenthal A.Z."/>
            <person name="Matson E.G."/>
            <person name="Eldar A."/>
            <person name="Leadbetter J.R."/>
        </authorList>
    </citation>
    <scope>NUCLEOTIDE SEQUENCE [LARGE SCALE GENOMIC DNA]</scope>
    <source>
        <strain evidence="3">ATCC BAA-888 / DSM 13862 / ZAS-9</strain>
    </source>
</reference>
<dbReference type="EMBL" id="CP001841">
    <property type="protein sequence ID" value="AEF81351.1"/>
    <property type="molecule type" value="Genomic_DNA"/>
</dbReference>
<dbReference type="eggNOG" id="COG0841">
    <property type="taxonomic scope" value="Bacteria"/>
</dbReference>
<feature type="transmembrane region" description="Helical" evidence="1">
    <location>
        <begin position="322"/>
        <end position="345"/>
    </location>
</feature>
<dbReference type="Gene3D" id="3.30.70.1320">
    <property type="entry name" value="Multidrug efflux transporter AcrB pore domain like"/>
    <property type="match status" value="1"/>
</dbReference>
<name>F5Y6N5_LEAAZ</name>
<sequence length="995" mass="108182">MAEKRNWFSKPVSALCISIGALVASLFLIFNAQGGFNGTEDVSYMVTLRDYGVEAREMERKAAIPLEDALSSISGINKVITLSENSRVRAYAVFRRDKTNKHAYDAVREAAQRVYEIMPSSSQRPEIGSSNDSFIPVWIAAISGSPDGDYLEKVLKPALNSIEGVGEVEVSGSGIAEIIIIPDLKKIAALGLSPSAIASVLASNDGLYMGGRIQSGSREIPVIMDGRYPDLASLGNALIPISSGAAIKLKDIADLREEEREGEVLSRLDGKKTAVISIIPSSDANLGRLSRAIKVELAKFKNKFKNDYFEMNILSDRGAEEGSAFCSALIAALEASILVALASILLTRNKGSRSSGFVCAAAIPIVWIISAAMLSLFGFVPDRKLLAGLSVGIGTAADAAILCAEGFGNCRNAREGRKILSRLAPALVSGAATTIAALFPLAKFKLAEDISIIVLALGTVTMVSLIAALTVLPPLFLWDKKDDLSYSRTKSFPIINRIQRKGVRFFAFMIKSCIKNPLIFVLVALFITIMGIIVLIFSGADISASESRDSVYARVEFEGGFSKEEADKLLAFWVLDIKSNEGIKSVQTSARTGSSQILVNFDPLKIKSAEVRELLRSIKVPGGFLYIPETSMNERIWEITVSGDDDFRCRELAKKAASLCVPLPLVQETILNFKEGSPRLSLLPFRDKLAEEGLSFSGLADSVRRGVHGPVIYKRSGEKGEIDVRLKLSKEMTADDINHLPLAIRNQGYSWVQSLTSEYRDHELSLIRREDRRRTASFSIRTQPMDPRVVRDNVMEIIKGIELPPGYALEFDREAIKKAEILSGTGFLFILALFFCYIVIAAANESFSLPFLVLSVVPPSLAIPVSILSIVNISINASVACSLVAVSGMAVNASVLIAGEFRQFFVDKRFINQREFYNSLRNRLPCLLATTGTTLAGAIPFIFLRDGSNSFIRILSVVTLLGVGSSFIFALILVPSLICIFLNPKHTGKELLLGV</sequence>
<feature type="transmembrane region" description="Helical" evidence="1">
    <location>
        <begin position="451"/>
        <end position="478"/>
    </location>
</feature>
<dbReference type="GO" id="GO:0005886">
    <property type="term" value="C:plasma membrane"/>
    <property type="evidence" value="ECO:0007669"/>
    <property type="project" value="TreeGrafter"/>
</dbReference>
<dbReference type="Pfam" id="PF00873">
    <property type="entry name" value="ACR_tran"/>
    <property type="match status" value="1"/>
</dbReference>
<dbReference type="PANTHER" id="PTHR32063">
    <property type="match status" value="1"/>
</dbReference>
<dbReference type="KEGG" id="taz:TREAZ_1235"/>
<organism evidence="2 3">
    <name type="scientific">Leadbettera azotonutricia (strain ATCC BAA-888 / DSM 13862 / ZAS-9)</name>
    <name type="common">Treponema azotonutricium</name>
    <dbReference type="NCBI Taxonomy" id="545695"/>
    <lineage>
        <taxon>Bacteria</taxon>
        <taxon>Pseudomonadati</taxon>
        <taxon>Spirochaetota</taxon>
        <taxon>Spirochaetia</taxon>
        <taxon>Spirochaetales</taxon>
        <taxon>Breznakiellaceae</taxon>
        <taxon>Leadbettera</taxon>
    </lineage>
</organism>
<dbReference type="GO" id="GO:0042910">
    <property type="term" value="F:xenobiotic transmembrane transporter activity"/>
    <property type="evidence" value="ECO:0007669"/>
    <property type="project" value="TreeGrafter"/>
</dbReference>
<dbReference type="InterPro" id="IPR027463">
    <property type="entry name" value="AcrB_DN_DC_subdom"/>
</dbReference>
<feature type="transmembrane region" description="Helical" evidence="1">
    <location>
        <begin position="357"/>
        <end position="379"/>
    </location>
</feature>
<dbReference type="HOGENOM" id="CLU_300889_0_0_12"/>
<evidence type="ECO:0000313" key="2">
    <source>
        <dbReference type="EMBL" id="AEF81351.1"/>
    </source>
</evidence>
<keyword evidence="1" id="KW-0472">Membrane</keyword>
<proteinExistence type="predicted"/>
<dbReference type="STRING" id="545695.TREAZ_1235"/>
<feature type="transmembrane region" description="Helical" evidence="1">
    <location>
        <begin position="419"/>
        <end position="439"/>
    </location>
</feature>
<dbReference type="Gene3D" id="3.30.2090.10">
    <property type="entry name" value="Multidrug efflux transporter AcrB TolC docking domain, DN and DC subdomains"/>
    <property type="match status" value="2"/>
</dbReference>
<keyword evidence="3" id="KW-1185">Reference proteome</keyword>
<dbReference type="Gene3D" id="1.20.1640.10">
    <property type="entry name" value="Multidrug efflux transporter AcrB transmembrane domain"/>
    <property type="match status" value="2"/>
</dbReference>
<dbReference type="SUPFAM" id="SSF82714">
    <property type="entry name" value="Multidrug efflux transporter AcrB TolC docking domain, DN and DC subdomains"/>
    <property type="match status" value="1"/>
</dbReference>
<feature type="transmembrane region" description="Helical" evidence="1">
    <location>
        <begin position="950"/>
        <end position="982"/>
    </location>
</feature>